<dbReference type="GO" id="GO:0006313">
    <property type="term" value="P:DNA transposition"/>
    <property type="evidence" value="ECO:0007669"/>
    <property type="project" value="InterPro"/>
</dbReference>
<evidence type="ECO:0000256" key="1">
    <source>
        <dbReference type="ARBA" id="ARBA00009964"/>
    </source>
</evidence>
<dbReference type="InterPro" id="IPR009057">
    <property type="entry name" value="Homeodomain-like_sf"/>
</dbReference>
<dbReference type="Pfam" id="PF01527">
    <property type="entry name" value="HTH_Tnp_1"/>
    <property type="match status" value="1"/>
</dbReference>
<reference evidence="2" key="1">
    <citation type="submission" date="2010-01" db="EMBL/GenBank/DDBJ databases">
        <title>Genome fragments of uncultured bacteria from the North Pacific subtropical Gyre.</title>
        <authorList>
            <person name="Pham V.D."/>
            <person name="Delong E.F."/>
        </authorList>
    </citation>
    <scope>NUCLEOTIDE SEQUENCE</scope>
</reference>
<name>E7C8Q4_9GAMM</name>
<accession>E7C8Q4</accession>
<protein>
    <submittedName>
        <fullName evidence="2">Uncharacterized protein</fullName>
    </submittedName>
</protein>
<dbReference type="EMBL" id="GU568025">
    <property type="protein sequence ID" value="ADI23828.1"/>
    <property type="molecule type" value="Genomic_DNA"/>
</dbReference>
<comment type="similarity">
    <text evidence="1">Belongs to the transposase 8 family.</text>
</comment>
<dbReference type="GO" id="GO:0004803">
    <property type="term" value="F:transposase activity"/>
    <property type="evidence" value="ECO:0007669"/>
    <property type="project" value="InterPro"/>
</dbReference>
<dbReference type="InterPro" id="IPR002514">
    <property type="entry name" value="Transposase_8"/>
</dbReference>
<evidence type="ECO:0000313" key="2">
    <source>
        <dbReference type="EMBL" id="ADI23828.1"/>
    </source>
</evidence>
<proteinExistence type="inferred from homology"/>
<sequence>MERGRGLRTPQVCKKLGISEQTYSRWRKEDGGLRFDQAKRLKKLVADQALDNAILKEAASGNF</sequence>
<dbReference type="SUPFAM" id="SSF46689">
    <property type="entry name" value="Homeodomain-like"/>
    <property type="match status" value="1"/>
</dbReference>
<dbReference type="GO" id="GO:0003677">
    <property type="term" value="F:DNA binding"/>
    <property type="evidence" value="ECO:0007669"/>
    <property type="project" value="InterPro"/>
</dbReference>
<dbReference type="AlphaFoldDB" id="E7C8Q4"/>
<organism evidence="2">
    <name type="scientific">uncultured gamma proteobacterium HF4000_48E10</name>
    <dbReference type="NCBI Taxonomy" id="723583"/>
    <lineage>
        <taxon>Bacteria</taxon>
        <taxon>Pseudomonadati</taxon>
        <taxon>Pseudomonadota</taxon>
        <taxon>Gammaproteobacteria</taxon>
        <taxon>environmental samples</taxon>
    </lineage>
</organism>